<reference evidence="4" key="1">
    <citation type="submission" date="2021-07" db="EMBL/GenBank/DDBJ databases">
        <title>Elsinoe batatas strain:CRI-CJ2 Genome sequencing and assembly.</title>
        <authorList>
            <person name="Huang L."/>
        </authorList>
    </citation>
    <scope>NUCLEOTIDE SEQUENCE</scope>
    <source>
        <strain evidence="4">CRI-CJ2</strain>
    </source>
</reference>
<organism evidence="4 5">
    <name type="scientific">Elsinoe batatas</name>
    <dbReference type="NCBI Taxonomy" id="2601811"/>
    <lineage>
        <taxon>Eukaryota</taxon>
        <taxon>Fungi</taxon>
        <taxon>Dikarya</taxon>
        <taxon>Ascomycota</taxon>
        <taxon>Pezizomycotina</taxon>
        <taxon>Dothideomycetes</taxon>
        <taxon>Dothideomycetidae</taxon>
        <taxon>Myriangiales</taxon>
        <taxon>Elsinoaceae</taxon>
        <taxon>Elsinoe</taxon>
    </lineage>
</organism>
<dbReference type="InterPro" id="IPR058602">
    <property type="entry name" value="YAG7_dimerisation_dom"/>
</dbReference>
<feature type="region of interest" description="Disordered" evidence="2">
    <location>
        <begin position="1"/>
        <end position="61"/>
    </location>
</feature>
<gene>
    <name evidence="4" type="ORF">KVT40_006370</name>
</gene>
<evidence type="ECO:0000259" key="3">
    <source>
        <dbReference type="Pfam" id="PF26434"/>
    </source>
</evidence>
<feature type="region of interest" description="Disordered" evidence="2">
    <location>
        <begin position="273"/>
        <end position="298"/>
    </location>
</feature>
<feature type="compositionally biased region" description="Low complexity" evidence="2">
    <location>
        <begin position="27"/>
        <end position="39"/>
    </location>
</feature>
<evidence type="ECO:0000256" key="1">
    <source>
        <dbReference type="SAM" id="Coils"/>
    </source>
</evidence>
<dbReference type="AlphaFoldDB" id="A0A8K0KXT6"/>
<proteinExistence type="predicted"/>
<feature type="compositionally biased region" description="Basic and acidic residues" evidence="2">
    <location>
        <begin position="398"/>
        <end position="409"/>
    </location>
</feature>
<evidence type="ECO:0000313" key="5">
    <source>
        <dbReference type="Proteomes" id="UP000809789"/>
    </source>
</evidence>
<protein>
    <recommendedName>
        <fullName evidence="3">YAG7-like dimerisation domain-containing protein</fullName>
    </recommendedName>
</protein>
<feature type="domain" description="YAG7-like dimerisation" evidence="3">
    <location>
        <begin position="174"/>
        <end position="257"/>
    </location>
</feature>
<dbReference type="Pfam" id="PF26434">
    <property type="entry name" value="YAG7_C"/>
    <property type="match status" value="1"/>
</dbReference>
<sequence>MSAAVENPPAPTESKSARKKREKAELAAKSAAAEPAPSATSDPVEYKAPTTNGDHSSDSPYIKELQKQIRNISKKLNSMVKVDSIIAENPKSSLDDLIAAKKINADQKAQALKKPGLQSQLTQLEEQLVQYKKVDGEYQSRLESEKEALERKYEAELASVRESAKKEAEAQTSKIVKQKLLIFSQFLRAAAAKRIVEEEADTEESKAFEGALLLVYGGDDKAVQAAENIVEGAEEYVPSTEGQALSVKYSQIKELSLQHAPYVPEESWTEAVNDTAPTAPPTETHTTIDPSSDPTIANAGLTELGVQEKSATPQAAENGELPAQISAGDENANKAAGRTWDNDGPDAGAENVEDSYEIVPRDPAETETPHVPAAVQQTSSWADDVAAEVASKEATPTAEKEDGFREVPSRRGGNKQQPQRGEGENRGRGRGRGGYRGGNRGGERGGGYRGDRGERRGGGEGRGGRGRGAPRGS</sequence>
<keyword evidence="5" id="KW-1185">Reference proteome</keyword>
<evidence type="ECO:0000256" key="2">
    <source>
        <dbReference type="SAM" id="MobiDB-lite"/>
    </source>
</evidence>
<keyword evidence="1" id="KW-0175">Coiled coil</keyword>
<evidence type="ECO:0000313" key="4">
    <source>
        <dbReference type="EMBL" id="KAG8625969.1"/>
    </source>
</evidence>
<name>A0A8K0KXT6_9PEZI</name>
<feature type="compositionally biased region" description="Low complexity" evidence="2">
    <location>
        <begin position="275"/>
        <end position="287"/>
    </location>
</feature>
<comment type="caution">
    <text evidence="4">The sequence shown here is derived from an EMBL/GenBank/DDBJ whole genome shotgun (WGS) entry which is preliminary data.</text>
</comment>
<feature type="coiled-coil region" evidence="1">
    <location>
        <begin position="114"/>
        <end position="159"/>
    </location>
</feature>
<dbReference type="OrthoDB" id="5399559at2759"/>
<dbReference type="Proteomes" id="UP000809789">
    <property type="component" value="Unassembled WGS sequence"/>
</dbReference>
<feature type="compositionally biased region" description="Basic and acidic residues" evidence="2">
    <location>
        <begin position="449"/>
        <end position="463"/>
    </location>
</feature>
<accession>A0A8K0KXT6</accession>
<dbReference type="EMBL" id="JAESVG020000007">
    <property type="protein sequence ID" value="KAG8625969.1"/>
    <property type="molecule type" value="Genomic_DNA"/>
</dbReference>
<feature type="compositionally biased region" description="Basic and acidic residues" evidence="2">
    <location>
        <begin position="359"/>
        <end position="368"/>
    </location>
</feature>
<feature type="region of interest" description="Disordered" evidence="2">
    <location>
        <begin position="331"/>
        <end position="473"/>
    </location>
</feature>
<feature type="compositionally biased region" description="Gly residues" evidence="2">
    <location>
        <begin position="434"/>
        <end position="448"/>
    </location>
</feature>